<dbReference type="AlphaFoldDB" id="A0AAI8CL11"/>
<reference evidence="4" key="2">
    <citation type="submission" date="2022-03" db="EMBL/GenBank/DDBJ databases">
        <title>The complete genome sequence of a native-feather degrading extremely thermophilic eubacterium Fervidobacterium islandicum AW-1.</title>
        <authorList>
            <person name="Lee D.-W."/>
            <person name="Lee Y.-J."/>
            <person name="Jeong H."/>
            <person name="Lee S.-J."/>
        </authorList>
    </citation>
    <scope>NUCLEOTIDE SEQUENCE</scope>
    <source>
        <strain evidence="4">AW-1</strain>
    </source>
</reference>
<accession>A0AAI8CL11</accession>
<dbReference type="Pfam" id="PF03811">
    <property type="entry name" value="Zn_ribbon_InsA"/>
    <property type="match status" value="1"/>
</dbReference>
<sequence length="309" mass="35932">MQNSVVSCPKCGSTNIYKNGHDKYGNQQYFCKDCKRTFRLVHSKKHKLFSFPYPKCPVCGKTMQIHKIKKAFVKFRCRSCHTRDEIPTNLPQFVPLPFDSFKFFRFPIFIVLKAFVLYFKAVSLRSIRDSLNIKVSHVAIYKWILKLSCFFSILVPVDAFKVHGDETVVLFKSKKYYVWFLVDHETNLIVAWHVSKYRDMGQVKILLEKFFGNNERTIELITDGLGAYGAVKILYKNINHIVVRLGQNNQCESKFSLFQDFVRAKRGFKNIENLPMYVNSFCVVRNLLKLNGNDIARVMSVLLSSITTS</sequence>
<dbReference type="InterPro" id="IPR012337">
    <property type="entry name" value="RNaseH-like_sf"/>
</dbReference>
<evidence type="ECO:0000313" key="4">
    <source>
        <dbReference type="EMBL" id="AMW32539.1"/>
    </source>
</evidence>
<protein>
    <submittedName>
        <fullName evidence="4">DDE-type integrase/transposase/recombinase</fullName>
    </submittedName>
</protein>
<dbReference type="Pfam" id="PF13610">
    <property type="entry name" value="DDE_Tnp_IS240"/>
    <property type="match status" value="1"/>
</dbReference>
<evidence type="ECO:0000313" key="7">
    <source>
        <dbReference type="Proteomes" id="UP000093740"/>
    </source>
</evidence>
<dbReference type="KEGG" id="fia:NA23_09775"/>
<evidence type="ECO:0000313" key="6">
    <source>
        <dbReference type="EMBL" id="AMW33067.1"/>
    </source>
</evidence>
<evidence type="ECO:0000313" key="3">
    <source>
        <dbReference type="EMBL" id="AMW32537.1"/>
    </source>
</evidence>
<keyword evidence="7" id="KW-1185">Reference proteome</keyword>
<dbReference type="Proteomes" id="UP000093740">
    <property type="component" value="Chromosome"/>
</dbReference>
<feature type="domain" description="InsA N-terminal zinc ribbon" evidence="1">
    <location>
        <begin position="5"/>
        <end position="35"/>
    </location>
</feature>
<dbReference type="KEGG" id="fia:NA23_04045"/>
<feature type="domain" description="DDE" evidence="2">
    <location>
        <begin position="161"/>
        <end position="289"/>
    </location>
</feature>
<dbReference type="EMBL" id="CP014334">
    <property type="protein sequence ID" value="AMW32541.1"/>
    <property type="molecule type" value="Genomic_DNA"/>
</dbReference>
<evidence type="ECO:0000259" key="1">
    <source>
        <dbReference type="Pfam" id="PF03811"/>
    </source>
</evidence>
<dbReference type="KEGG" id="fia:NA23_07290"/>
<evidence type="ECO:0000259" key="2">
    <source>
        <dbReference type="Pfam" id="PF13610"/>
    </source>
</evidence>
<dbReference type="GO" id="GO:0006313">
    <property type="term" value="P:DNA transposition"/>
    <property type="evidence" value="ECO:0007669"/>
    <property type="project" value="InterPro"/>
</dbReference>
<dbReference type="SUPFAM" id="SSF53098">
    <property type="entry name" value="Ribonuclease H-like"/>
    <property type="match status" value="1"/>
</dbReference>
<dbReference type="EMBL" id="CP014334">
    <property type="protein sequence ID" value="AMW32537.1"/>
    <property type="molecule type" value="Genomic_DNA"/>
</dbReference>
<evidence type="ECO:0000313" key="5">
    <source>
        <dbReference type="EMBL" id="AMW32541.1"/>
    </source>
</evidence>
<proteinExistence type="predicted"/>
<dbReference type="InterPro" id="IPR032874">
    <property type="entry name" value="DDE_dom"/>
</dbReference>
<dbReference type="RefSeq" id="WP_033192050.1">
    <property type="nucleotide sequence ID" value="NZ_CP014334.2"/>
</dbReference>
<reference evidence="4 7" key="1">
    <citation type="journal article" date="2015" name="Stand. Genomic Sci.">
        <title>Genome sequence of a native-feather degrading extremely thermophilic Eubacterium, Fervidobacterium islandicum AW-1.</title>
        <authorList>
            <person name="Lee Y.J."/>
            <person name="Jeong H."/>
            <person name="Park G.S."/>
            <person name="Kwak Y."/>
            <person name="Lee S.J."/>
            <person name="Lee S.J."/>
            <person name="Park M.K."/>
            <person name="Kim J.Y."/>
            <person name="Kang H.K."/>
            <person name="Shin J.H."/>
            <person name="Lee D.W."/>
        </authorList>
    </citation>
    <scope>NUCLEOTIDE SEQUENCE [LARGE SCALE GENOMIC DNA]</scope>
    <source>
        <strain evidence="4 7">AW-1</strain>
    </source>
</reference>
<dbReference type="EMBL" id="CP014334">
    <property type="protein sequence ID" value="AMW33067.1"/>
    <property type="molecule type" value="Genomic_DNA"/>
</dbReference>
<dbReference type="InterPro" id="IPR003220">
    <property type="entry name" value="InsA_N_dom_Znf"/>
</dbReference>
<dbReference type="KEGG" id="fia:NA23_04055"/>
<dbReference type="KEGG" id="fia:NA23_04035"/>
<dbReference type="EMBL" id="CP014334">
    <property type="protein sequence ID" value="AMW32539.1"/>
    <property type="molecule type" value="Genomic_DNA"/>
</dbReference>
<organism evidence="4 7">
    <name type="scientific">Fervidobacterium islandicum</name>
    <dbReference type="NCBI Taxonomy" id="2423"/>
    <lineage>
        <taxon>Bacteria</taxon>
        <taxon>Thermotogati</taxon>
        <taxon>Thermotogota</taxon>
        <taxon>Thermotogae</taxon>
        <taxon>Thermotogales</taxon>
        <taxon>Fervidobacteriaceae</taxon>
        <taxon>Fervidobacterium</taxon>
    </lineage>
</organism>
<name>A0AAI8CL11_FERIS</name>
<gene>
    <name evidence="3" type="ORF">NA23_04035</name>
    <name evidence="4" type="ORF">NA23_04045</name>
    <name evidence="5" type="ORF">NA23_04055</name>
    <name evidence="6" type="ORF">NA23_07290</name>
</gene>